<reference evidence="2" key="1">
    <citation type="journal article" date="2018" name="BMC Genomics">
        <title>Genomic insights into host adaptation between the wheat stripe rust pathogen (Puccinia striiformis f. sp. tritici) and the barley stripe rust pathogen (Puccinia striiformis f. sp. hordei).</title>
        <authorList>
            <person name="Xia C."/>
            <person name="Wang M."/>
            <person name="Yin C."/>
            <person name="Cornejo O.E."/>
            <person name="Hulbert S.H."/>
            <person name="Chen X."/>
        </authorList>
    </citation>
    <scope>NUCLEOTIDE SEQUENCE [LARGE SCALE GENOMIC DNA]</scope>
    <source>
        <strain evidence="2">93-210</strain>
    </source>
</reference>
<dbReference type="EMBL" id="CM045868">
    <property type="protein sequence ID" value="KAI7956520.1"/>
    <property type="molecule type" value="Genomic_DNA"/>
</dbReference>
<gene>
    <name evidence="1" type="ORF">MJO28_003615</name>
</gene>
<sequence>MLKSRGSNLSALLAMGCAGLEGDRDVVIWFFKLQRSVILITFHFTFFPLNLTKTQIKKCGRDMSKRGLNPEEKRTKTLEFFHENVGSFLSPSCVLLTDEVQWLIGLWRRSKDSFFTLKDLLKLVPKAKGVVAQSVEETVKSLVDDGMVHIEKVGTINLFWSFSSESSLATSRALDTLRSEKERLEKERIELQSQLEKSAADRSANEERENNLREIKVLRQDISDIKDKLKLHSINDPHVVEEKMRICELYKSGAEIWTENLSIMMSHCRNQYQIDRYKFCGQFELEEDFEEALEKIESSSS</sequence>
<accession>A0ACC0EM53</accession>
<dbReference type="Proteomes" id="UP001060170">
    <property type="component" value="Chromosome 4"/>
</dbReference>
<proteinExistence type="predicted"/>
<reference evidence="2" key="2">
    <citation type="journal article" date="2018" name="Mol. Plant Microbe Interact.">
        <title>Genome sequence resources for the wheat stripe rust pathogen (Puccinia striiformis f. sp. tritici) and the barley stripe rust pathogen (Puccinia striiformis f. sp. hordei).</title>
        <authorList>
            <person name="Xia C."/>
            <person name="Wang M."/>
            <person name="Yin C."/>
            <person name="Cornejo O.E."/>
            <person name="Hulbert S.H."/>
            <person name="Chen X."/>
        </authorList>
    </citation>
    <scope>NUCLEOTIDE SEQUENCE [LARGE SCALE GENOMIC DNA]</scope>
    <source>
        <strain evidence="2">93-210</strain>
    </source>
</reference>
<reference evidence="1 2" key="3">
    <citation type="journal article" date="2022" name="Microbiol. Spectr.">
        <title>Folding features and dynamics of 3D genome architecture in plant fungal pathogens.</title>
        <authorList>
            <person name="Xia C."/>
        </authorList>
    </citation>
    <scope>NUCLEOTIDE SEQUENCE [LARGE SCALE GENOMIC DNA]</scope>
    <source>
        <strain evidence="1 2">93-210</strain>
    </source>
</reference>
<evidence type="ECO:0000313" key="2">
    <source>
        <dbReference type="Proteomes" id="UP001060170"/>
    </source>
</evidence>
<keyword evidence="2" id="KW-1185">Reference proteome</keyword>
<organism evidence="1 2">
    <name type="scientific">Puccinia striiformis f. sp. tritici</name>
    <dbReference type="NCBI Taxonomy" id="168172"/>
    <lineage>
        <taxon>Eukaryota</taxon>
        <taxon>Fungi</taxon>
        <taxon>Dikarya</taxon>
        <taxon>Basidiomycota</taxon>
        <taxon>Pucciniomycotina</taxon>
        <taxon>Pucciniomycetes</taxon>
        <taxon>Pucciniales</taxon>
        <taxon>Pucciniaceae</taxon>
        <taxon>Puccinia</taxon>
    </lineage>
</organism>
<evidence type="ECO:0000313" key="1">
    <source>
        <dbReference type="EMBL" id="KAI7956520.1"/>
    </source>
</evidence>
<comment type="caution">
    <text evidence="1">The sequence shown here is derived from an EMBL/GenBank/DDBJ whole genome shotgun (WGS) entry which is preliminary data.</text>
</comment>
<name>A0ACC0EM53_9BASI</name>
<protein>
    <submittedName>
        <fullName evidence="1">Uncharacterized protein</fullName>
    </submittedName>
</protein>